<dbReference type="InterPro" id="IPR018076">
    <property type="entry name" value="T2SS_GspF_dom"/>
</dbReference>
<comment type="similarity">
    <text evidence="2">Belongs to the GSP F family.</text>
</comment>
<evidence type="ECO:0000259" key="9">
    <source>
        <dbReference type="Pfam" id="PF00482"/>
    </source>
</evidence>
<reference evidence="10 11" key="1">
    <citation type="journal article" date="2016" name="Nat. Commun.">
        <title>Thousands of microbial genomes shed light on interconnected biogeochemical processes in an aquifer system.</title>
        <authorList>
            <person name="Anantharaman K."/>
            <person name="Brown C.T."/>
            <person name="Hug L.A."/>
            <person name="Sharon I."/>
            <person name="Castelle C.J."/>
            <person name="Probst A.J."/>
            <person name="Thomas B.C."/>
            <person name="Singh A."/>
            <person name="Wilkins M.J."/>
            <person name="Karaoz U."/>
            <person name="Brodie E.L."/>
            <person name="Williams K.H."/>
            <person name="Hubbard S.S."/>
            <person name="Banfield J.F."/>
        </authorList>
    </citation>
    <scope>NUCLEOTIDE SEQUENCE [LARGE SCALE GENOMIC DNA]</scope>
</reference>
<dbReference type="InterPro" id="IPR042094">
    <property type="entry name" value="T2SS_GspF_sf"/>
</dbReference>
<dbReference type="EMBL" id="MHQS01000017">
    <property type="protein sequence ID" value="OHA08387.1"/>
    <property type="molecule type" value="Genomic_DNA"/>
</dbReference>
<evidence type="ECO:0000256" key="2">
    <source>
        <dbReference type="ARBA" id="ARBA00005745"/>
    </source>
</evidence>
<evidence type="ECO:0000256" key="7">
    <source>
        <dbReference type="ARBA" id="ARBA00023136"/>
    </source>
</evidence>
<feature type="transmembrane region" description="Helical" evidence="8">
    <location>
        <begin position="168"/>
        <end position="191"/>
    </location>
</feature>
<evidence type="ECO:0000256" key="1">
    <source>
        <dbReference type="ARBA" id="ARBA00004429"/>
    </source>
</evidence>
<dbReference type="PRINTS" id="PR00812">
    <property type="entry name" value="BCTERIALGSPF"/>
</dbReference>
<evidence type="ECO:0000256" key="6">
    <source>
        <dbReference type="ARBA" id="ARBA00022989"/>
    </source>
</evidence>
<gene>
    <name evidence="10" type="ORF">A3B37_01635</name>
</gene>
<keyword evidence="4" id="KW-0997">Cell inner membrane</keyword>
<feature type="domain" description="Type II secretion system protein GspF" evidence="9">
    <location>
        <begin position="273"/>
        <end position="394"/>
    </location>
</feature>
<keyword evidence="5 8" id="KW-0812">Transmembrane</keyword>
<keyword evidence="3" id="KW-1003">Cell membrane</keyword>
<dbReference type="InterPro" id="IPR003004">
    <property type="entry name" value="GspF/PilC"/>
</dbReference>
<evidence type="ECO:0000256" key="3">
    <source>
        <dbReference type="ARBA" id="ARBA00022475"/>
    </source>
</evidence>
<dbReference type="STRING" id="1802280.A3B37_01635"/>
<dbReference type="PANTHER" id="PTHR30012:SF0">
    <property type="entry name" value="TYPE II SECRETION SYSTEM PROTEIN F-RELATED"/>
    <property type="match status" value="1"/>
</dbReference>
<feature type="transmembrane region" description="Helical" evidence="8">
    <location>
        <begin position="375"/>
        <end position="396"/>
    </location>
</feature>
<evidence type="ECO:0000256" key="4">
    <source>
        <dbReference type="ARBA" id="ARBA00022519"/>
    </source>
</evidence>
<organism evidence="10 11">
    <name type="scientific">Candidatus Sungbacteria bacterium RIFCSPLOWO2_01_FULL_59_16</name>
    <dbReference type="NCBI Taxonomy" id="1802280"/>
    <lineage>
        <taxon>Bacteria</taxon>
        <taxon>Candidatus Sungiibacteriota</taxon>
    </lineage>
</organism>
<sequence length="403" mass="44223">MAEFLYKARTREGEARTGVLEARTREAAIDTLQGQNLIVTDIRPAQATPAFSWRARFFERVSNRDVVIFSRQLSTLFQAKVPVVQSLHTLAAESGSVPFRRAISRILEDVAGGSNLSSALGRHPQIFSRFYLAMVRAGEESGKLEEVFDYVADYLERSYALVTKTRNALIYPAFIFATFLAVIIVMLTIVIPRLAEVLADFGSELPIYTRALLGFAGFFQRWGVLLAVLLAAVAVAAWRYMLTEPGGRAFDRLKISIPIVGAIFKKVYLARMADALSMLIVAGIPIIRALEITAEVVSHRGYAAIILAAAQSVKGGSSISAAFERHPDIPPLVTQMIRVGEETGRLDFILEKTSAFYQRDVENLLENFVSLIEPALIILLGLGVAFLVGAVLVPLYNLAAVIS</sequence>
<dbReference type="Pfam" id="PF00482">
    <property type="entry name" value="T2SSF"/>
    <property type="match status" value="2"/>
</dbReference>
<protein>
    <recommendedName>
        <fullName evidence="9">Type II secretion system protein GspF domain-containing protein</fullName>
    </recommendedName>
</protein>
<evidence type="ECO:0000313" key="10">
    <source>
        <dbReference type="EMBL" id="OHA08387.1"/>
    </source>
</evidence>
<evidence type="ECO:0000256" key="5">
    <source>
        <dbReference type="ARBA" id="ARBA00022692"/>
    </source>
</evidence>
<comment type="subcellular location">
    <subcellularLocation>
        <location evidence="1">Cell inner membrane</location>
        <topology evidence="1">Multi-pass membrane protein</topology>
    </subcellularLocation>
</comment>
<feature type="transmembrane region" description="Helical" evidence="8">
    <location>
        <begin position="211"/>
        <end position="238"/>
    </location>
</feature>
<proteinExistence type="inferred from homology"/>
<feature type="domain" description="Type II secretion system protein GspF" evidence="9">
    <location>
        <begin position="69"/>
        <end position="192"/>
    </location>
</feature>
<accession>A0A1G2L9S1</accession>
<evidence type="ECO:0000313" key="11">
    <source>
        <dbReference type="Proteomes" id="UP000176705"/>
    </source>
</evidence>
<keyword evidence="6 8" id="KW-1133">Transmembrane helix</keyword>
<dbReference type="Proteomes" id="UP000176705">
    <property type="component" value="Unassembled WGS sequence"/>
</dbReference>
<dbReference type="FunFam" id="1.20.81.30:FF:000001">
    <property type="entry name" value="Type II secretion system protein F"/>
    <property type="match status" value="1"/>
</dbReference>
<comment type="caution">
    <text evidence="10">The sequence shown here is derived from an EMBL/GenBank/DDBJ whole genome shotgun (WGS) entry which is preliminary data.</text>
</comment>
<dbReference type="AlphaFoldDB" id="A0A1G2L9S1"/>
<dbReference type="Gene3D" id="1.20.81.30">
    <property type="entry name" value="Type II secretion system (T2SS), domain F"/>
    <property type="match status" value="2"/>
</dbReference>
<dbReference type="GO" id="GO:0005886">
    <property type="term" value="C:plasma membrane"/>
    <property type="evidence" value="ECO:0007669"/>
    <property type="project" value="UniProtKB-SubCell"/>
</dbReference>
<dbReference type="PANTHER" id="PTHR30012">
    <property type="entry name" value="GENERAL SECRETION PATHWAY PROTEIN"/>
    <property type="match status" value="1"/>
</dbReference>
<evidence type="ECO:0000256" key="8">
    <source>
        <dbReference type="SAM" id="Phobius"/>
    </source>
</evidence>
<dbReference type="GO" id="GO:0015628">
    <property type="term" value="P:protein secretion by the type II secretion system"/>
    <property type="evidence" value="ECO:0007669"/>
    <property type="project" value="TreeGrafter"/>
</dbReference>
<name>A0A1G2L9S1_9BACT</name>
<keyword evidence="7 8" id="KW-0472">Membrane</keyword>